<evidence type="ECO:0000256" key="6">
    <source>
        <dbReference type="ARBA" id="ARBA00040062"/>
    </source>
</evidence>
<protein>
    <recommendedName>
        <fullName evidence="6">Medium/long-chain acyl-CoA thioesterase YigI</fullName>
        <ecNumber evidence="5">3.1.2.20</ecNumber>
    </recommendedName>
</protein>
<comment type="catalytic activity">
    <reaction evidence="7">
        <text>a medium-chain fatty acyl-CoA + H2O = a medium-chain fatty acid + CoA + H(+)</text>
        <dbReference type="Rhea" id="RHEA:68184"/>
        <dbReference type="ChEBI" id="CHEBI:15377"/>
        <dbReference type="ChEBI" id="CHEBI:15378"/>
        <dbReference type="ChEBI" id="CHEBI:57287"/>
        <dbReference type="ChEBI" id="CHEBI:59558"/>
        <dbReference type="ChEBI" id="CHEBI:90546"/>
    </reaction>
</comment>
<evidence type="ECO:0000313" key="10">
    <source>
        <dbReference type="Proteomes" id="UP000295122"/>
    </source>
</evidence>
<reference evidence="9 10" key="1">
    <citation type="submission" date="2019-03" db="EMBL/GenBank/DDBJ databases">
        <title>Genomic Encyclopedia of Type Strains, Phase IV (KMG-IV): sequencing the most valuable type-strain genomes for metagenomic binning, comparative biology and taxonomic classification.</title>
        <authorList>
            <person name="Goeker M."/>
        </authorList>
    </citation>
    <scope>NUCLEOTIDE SEQUENCE [LARGE SCALE GENOMIC DNA]</scope>
    <source>
        <strain evidence="9 10">DSM 25903</strain>
    </source>
</reference>
<dbReference type="InterPro" id="IPR006683">
    <property type="entry name" value="Thioestr_dom"/>
</dbReference>
<gene>
    <name evidence="9" type="ORF">EV668_0185</name>
</gene>
<dbReference type="EC" id="3.1.2.20" evidence="5"/>
<dbReference type="Gene3D" id="3.10.129.10">
    <property type="entry name" value="Hotdog Thioesterase"/>
    <property type="match status" value="1"/>
</dbReference>
<evidence type="ECO:0000259" key="8">
    <source>
        <dbReference type="Pfam" id="PF03061"/>
    </source>
</evidence>
<dbReference type="CDD" id="cd03443">
    <property type="entry name" value="PaaI_thioesterase"/>
    <property type="match status" value="1"/>
</dbReference>
<evidence type="ECO:0000256" key="5">
    <source>
        <dbReference type="ARBA" id="ARBA00038894"/>
    </source>
</evidence>
<sequence length="149" mass="16213">MSQNAREADTALLEPLDRLRFELDHPPFHQFLRPEPVSVDAEAGSVVIRLPFRPEFARIPDRPDYHGGVIAAFIDITAHAAAAVKAGRMAPTVDLRIDYMRVASGSALIGRGTVQRMGRTLAVVDVEITTEGDGRQIALGRGVLSVRSD</sequence>
<dbReference type="SUPFAM" id="SSF54637">
    <property type="entry name" value="Thioesterase/thiol ester dehydrase-isomerase"/>
    <property type="match status" value="1"/>
</dbReference>
<evidence type="ECO:0000313" key="9">
    <source>
        <dbReference type="EMBL" id="TDR92941.1"/>
    </source>
</evidence>
<dbReference type="PANTHER" id="PTHR43240:SF20">
    <property type="entry name" value="MEDIUM_LONG-CHAIN ACYL-COA THIOESTERASE YIGI"/>
    <property type="match status" value="1"/>
</dbReference>
<comment type="catalytic activity">
    <reaction evidence="3">
        <text>a long-chain fatty acyl-CoA + H2O = a long-chain fatty acid + CoA + H(+)</text>
        <dbReference type="Rhea" id="RHEA:67680"/>
        <dbReference type="ChEBI" id="CHEBI:15377"/>
        <dbReference type="ChEBI" id="CHEBI:15378"/>
        <dbReference type="ChEBI" id="CHEBI:57287"/>
        <dbReference type="ChEBI" id="CHEBI:57560"/>
        <dbReference type="ChEBI" id="CHEBI:83139"/>
    </reaction>
</comment>
<comment type="catalytic activity">
    <reaction evidence="2">
        <text>a fatty acyl-CoA + H2O = a fatty acid + CoA + H(+)</text>
        <dbReference type="Rhea" id="RHEA:16781"/>
        <dbReference type="ChEBI" id="CHEBI:15377"/>
        <dbReference type="ChEBI" id="CHEBI:15378"/>
        <dbReference type="ChEBI" id="CHEBI:28868"/>
        <dbReference type="ChEBI" id="CHEBI:57287"/>
        <dbReference type="ChEBI" id="CHEBI:77636"/>
        <dbReference type="EC" id="3.1.2.20"/>
    </reaction>
</comment>
<keyword evidence="1" id="KW-0378">Hydrolase</keyword>
<name>A0A4R7C472_9HYPH</name>
<accession>A0A4R7C472</accession>
<evidence type="ECO:0000256" key="7">
    <source>
        <dbReference type="ARBA" id="ARBA00048062"/>
    </source>
</evidence>
<dbReference type="InterPro" id="IPR003736">
    <property type="entry name" value="PAAI_dom"/>
</dbReference>
<keyword evidence="10" id="KW-1185">Reference proteome</keyword>
<dbReference type="Proteomes" id="UP000295122">
    <property type="component" value="Unassembled WGS sequence"/>
</dbReference>
<dbReference type="RefSeq" id="WP_133767985.1">
    <property type="nucleotide sequence ID" value="NZ_SNZR01000011.1"/>
</dbReference>
<dbReference type="Pfam" id="PF03061">
    <property type="entry name" value="4HBT"/>
    <property type="match status" value="1"/>
</dbReference>
<dbReference type="GO" id="GO:0047617">
    <property type="term" value="F:fatty acyl-CoA hydrolase activity"/>
    <property type="evidence" value="ECO:0007669"/>
    <property type="project" value="UniProtKB-EC"/>
</dbReference>
<dbReference type="NCBIfam" id="TIGR00369">
    <property type="entry name" value="unchar_dom_1"/>
    <property type="match status" value="1"/>
</dbReference>
<dbReference type="InterPro" id="IPR029069">
    <property type="entry name" value="HotDog_dom_sf"/>
</dbReference>
<dbReference type="EMBL" id="SNZR01000011">
    <property type="protein sequence ID" value="TDR92941.1"/>
    <property type="molecule type" value="Genomic_DNA"/>
</dbReference>
<evidence type="ECO:0000256" key="3">
    <source>
        <dbReference type="ARBA" id="ARBA00036002"/>
    </source>
</evidence>
<dbReference type="OrthoDB" id="9813158at2"/>
<comment type="similarity">
    <text evidence="4">Belongs to the YigI thioesterase family.</text>
</comment>
<proteinExistence type="inferred from homology"/>
<organism evidence="9 10">
    <name type="scientific">Enterovirga rhinocerotis</name>
    <dbReference type="NCBI Taxonomy" id="1339210"/>
    <lineage>
        <taxon>Bacteria</taxon>
        <taxon>Pseudomonadati</taxon>
        <taxon>Pseudomonadota</taxon>
        <taxon>Alphaproteobacteria</taxon>
        <taxon>Hyphomicrobiales</taxon>
        <taxon>Methylobacteriaceae</taxon>
        <taxon>Enterovirga</taxon>
    </lineage>
</organism>
<evidence type="ECO:0000256" key="1">
    <source>
        <dbReference type="ARBA" id="ARBA00022801"/>
    </source>
</evidence>
<evidence type="ECO:0000256" key="4">
    <source>
        <dbReference type="ARBA" id="ARBA00038381"/>
    </source>
</evidence>
<comment type="caution">
    <text evidence="9">The sequence shown here is derived from an EMBL/GenBank/DDBJ whole genome shotgun (WGS) entry which is preliminary data.</text>
</comment>
<feature type="domain" description="Thioesterase" evidence="8">
    <location>
        <begin position="66"/>
        <end position="134"/>
    </location>
</feature>
<dbReference type="AlphaFoldDB" id="A0A4R7C472"/>
<dbReference type="PANTHER" id="PTHR43240">
    <property type="entry name" value="1,4-DIHYDROXY-2-NAPHTHOYL-COA THIOESTERASE 1"/>
    <property type="match status" value="1"/>
</dbReference>
<evidence type="ECO:0000256" key="2">
    <source>
        <dbReference type="ARBA" id="ARBA00035880"/>
    </source>
</evidence>